<accession>A0AB34XXZ3</accession>
<comment type="caution">
    <text evidence="1">The sequence shown here is derived from an EMBL/GenBank/DDBJ whole genome shotgun (WGS) entry which is preliminary data.</text>
</comment>
<protein>
    <submittedName>
        <fullName evidence="1">Uncharacterized protein</fullName>
    </submittedName>
</protein>
<gene>
    <name evidence="1" type="ORF">Nizo2260_2766</name>
</gene>
<evidence type="ECO:0000313" key="1">
    <source>
        <dbReference type="EMBL" id="KZU01959.1"/>
    </source>
</evidence>
<sequence length="41" mass="4655">MTFFEENDFKDTWLTDHGAFVQALIGTISYSASNGRDLLSR</sequence>
<organism evidence="1 2">
    <name type="scientific">Lactiplantibacillus plantarum</name>
    <name type="common">Lactobacillus plantarum</name>
    <dbReference type="NCBI Taxonomy" id="1590"/>
    <lineage>
        <taxon>Bacteria</taxon>
        <taxon>Bacillati</taxon>
        <taxon>Bacillota</taxon>
        <taxon>Bacilli</taxon>
        <taxon>Lactobacillales</taxon>
        <taxon>Lactobacillaceae</taxon>
        <taxon>Lactiplantibacillus</taxon>
    </lineage>
</organism>
<name>A0AB34XXZ3_LACPN</name>
<dbReference type="RefSeq" id="WP_286208022.1">
    <property type="nucleotide sequence ID" value="NZ_JALDYU010000003.1"/>
</dbReference>
<dbReference type="AlphaFoldDB" id="A0AB34XXZ3"/>
<proteinExistence type="predicted"/>
<evidence type="ECO:0000313" key="2">
    <source>
        <dbReference type="Proteomes" id="UP000076989"/>
    </source>
</evidence>
<reference evidence="1 2" key="1">
    <citation type="submission" date="2016-03" db="EMBL/GenBank/DDBJ databases">
        <title>Comparative genomics of 54 Lactobacillus plantarum strains reveals genomic uncoupling from niche constraints.</title>
        <authorList>
            <person name="Martino M.E."/>
        </authorList>
    </citation>
    <scope>NUCLEOTIDE SEQUENCE [LARGE SCALE GENOMIC DNA]</scope>
    <source>
        <strain evidence="1 2">Nizo2260</strain>
    </source>
</reference>
<dbReference type="EMBL" id="LUWI01000035">
    <property type="protein sequence ID" value="KZU01959.1"/>
    <property type="molecule type" value="Genomic_DNA"/>
</dbReference>
<dbReference type="Proteomes" id="UP000076989">
    <property type="component" value="Unassembled WGS sequence"/>
</dbReference>